<evidence type="ECO:0000256" key="1">
    <source>
        <dbReference type="ARBA" id="ARBA00004651"/>
    </source>
</evidence>
<evidence type="ECO:0000256" key="6">
    <source>
        <dbReference type="ARBA" id="ARBA00023136"/>
    </source>
</evidence>
<dbReference type="PANTHER" id="PTHR43163:SF6">
    <property type="entry name" value="DIPEPTIDE TRANSPORT SYSTEM PERMEASE PROTEIN DPPB-RELATED"/>
    <property type="match status" value="1"/>
</dbReference>
<keyword evidence="6 7" id="KW-0472">Membrane</keyword>
<evidence type="ECO:0000259" key="8">
    <source>
        <dbReference type="PROSITE" id="PS50928"/>
    </source>
</evidence>
<comment type="subcellular location">
    <subcellularLocation>
        <location evidence="1 7">Cell membrane</location>
        <topology evidence="1 7">Multi-pass membrane protein</topology>
    </subcellularLocation>
</comment>
<dbReference type="InterPro" id="IPR045621">
    <property type="entry name" value="BPD_transp_1_N"/>
</dbReference>
<dbReference type="Proteomes" id="UP000649604">
    <property type="component" value="Unassembled WGS sequence"/>
</dbReference>
<reference evidence="9" key="1">
    <citation type="submission" date="2019-11" db="EMBL/GenBank/DDBJ databases">
        <title>Microbial mats filling the niche in hypersaline microbial mats.</title>
        <authorList>
            <person name="Wong H.L."/>
            <person name="Macleod F.I."/>
            <person name="White R.A. III"/>
            <person name="Burns B.P."/>
        </authorList>
    </citation>
    <scope>NUCLEOTIDE SEQUENCE</scope>
    <source>
        <strain evidence="9">Rbin_158</strain>
    </source>
</reference>
<dbReference type="GO" id="GO:0005886">
    <property type="term" value="C:plasma membrane"/>
    <property type="evidence" value="ECO:0007669"/>
    <property type="project" value="UniProtKB-SubCell"/>
</dbReference>
<evidence type="ECO:0000256" key="5">
    <source>
        <dbReference type="ARBA" id="ARBA00022989"/>
    </source>
</evidence>
<feature type="transmembrane region" description="Helical" evidence="7">
    <location>
        <begin position="9"/>
        <end position="30"/>
    </location>
</feature>
<evidence type="ECO:0000313" key="9">
    <source>
        <dbReference type="EMBL" id="MBD3325639.1"/>
    </source>
</evidence>
<keyword evidence="5 7" id="KW-1133">Transmembrane helix</keyword>
<feature type="transmembrane region" description="Helical" evidence="7">
    <location>
        <begin position="131"/>
        <end position="156"/>
    </location>
</feature>
<evidence type="ECO:0000256" key="7">
    <source>
        <dbReference type="RuleBase" id="RU363032"/>
    </source>
</evidence>
<evidence type="ECO:0000256" key="3">
    <source>
        <dbReference type="ARBA" id="ARBA00022475"/>
    </source>
</evidence>
<evidence type="ECO:0000256" key="2">
    <source>
        <dbReference type="ARBA" id="ARBA00022448"/>
    </source>
</evidence>
<dbReference type="SUPFAM" id="SSF161098">
    <property type="entry name" value="MetI-like"/>
    <property type="match status" value="1"/>
</dbReference>
<accession>A0A9D5JWX4</accession>
<proteinExistence type="inferred from homology"/>
<dbReference type="Gene3D" id="1.10.3720.10">
    <property type="entry name" value="MetI-like"/>
    <property type="match status" value="1"/>
</dbReference>
<name>A0A9D5JWX4_9BACT</name>
<comment type="caution">
    <text evidence="9">The sequence shown here is derived from an EMBL/GenBank/DDBJ whole genome shotgun (WGS) entry which is preliminary data.</text>
</comment>
<evidence type="ECO:0000256" key="4">
    <source>
        <dbReference type="ARBA" id="ARBA00022692"/>
    </source>
</evidence>
<feature type="transmembrane region" description="Helical" evidence="7">
    <location>
        <begin position="234"/>
        <end position="260"/>
    </location>
</feature>
<comment type="similarity">
    <text evidence="7">Belongs to the binding-protein-dependent transport system permease family.</text>
</comment>
<feature type="transmembrane region" description="Helical" evidence="7">
    <location>
        <begin position="96"/>
        <end position="119"/>
    </location>
</feature>
<dbReference type="GO" id="GO:0071916">
    <property type="term" value="F:dipeptide transmembrane transporter activity"/>
    <property type="evidence" value="ECO:0007669"/>
    <property type="project" value="TreeGrafter"/>
</dbReference>
<organism evidence="9 10">
    <name type="scientific">candidate division KSB3 bacterium</name>
    <dbReference type="NCBI Taxonomy" id="2044937"/>
    <lineage>
        <taxon>Bacteria</taxon>
        <taxon>candidate division KSB3</taxon>
    </lineage>
</organism>
<feature type="transmembrane region" description="Helical" evidence="7">
    <location>
        <begin position="280"/>
        <end position="306"/>
    </location>
</feature>
<gene>
    <name evidence="9" type="ORF">GF339_13725</name>
</gene>
<dbReference type="AlphaFoldDB" id="A0A9D5JWX4"/>
<dbReference type="InterPro" id="IPR035906">
    <property type="entry name" value="MetI-like_sf"/>
</dbReference>
<dbReference type="PANTHER" id="PTHR43163">
    <property type="entry name" value="DIPEPTIDE TRANSPORT SYSTEM PERMEASE PROTEIN DPPB-RELATED"/>
    <property type="match status" value="1"/>
</dbReference>
<keyword evidence="4 7" id="KW-0812">Transmembrane</keyword>
<dbReference type="CDD" id="cd06261">
    <property type="entry name" value="TM_PBP2"/>
    <property type="match status" value="1"/>
</dbReference>
<keyword evidence="2 7" id="KW-0813">Transport</keyword>
<evidence type="ECO:0000313" key="10">
    <source>
        <dbReference type="Proteomes" id="UP000649604"/>
    </source>
</evidence>
<dbReference type="Pfam" id="PF19300">
    <property type="entry name" value="BPD_transp_1_N"/>
    <property type="match status" value="1"/>
</dbReference>
<dbReference type="InterPro" id="IPR000515">
    <property type="entry name" value="MetI-like"/>
</dbReference>
<sequence length="314" mass="34571">MRQYVVRRILALIPTWIAIGIIAFLIINLAPGDPAAVILGQESPENIEAIRERLGLDKPIPVRLVRWLANAARGDLGESFFLGRSVSEAILERLPVTFSLALLGILIAAVIGIPLGVIASLRPNTFRDTTVMGISLIGLSIPEFFMGLILIFFFAVTMRWMPAGGYQPLSEGFGAWLKHLIMPAFALGFIQAALVARMTRSSMLEVLTSDYIRTARAKGLREKFVVWKHAFRNAILPVVTVIGMIFALLLSGAFITEVLFRIPGVGNLIISAVKRRDYPIVQGGLLIISTSVLLMNLIVDILYAYIDPRIKYGE</sequence>
<dbReference type="PROSITE" id="PS50928">
    <property type="entry name" value="ABC_TM1"/>
    <property type="match status" value="1"/>
</dbReference>
<feature type="transmembrane region" description="Helical" evidence="7">
    <location>
        <begin position="176"/>
        <end position="196"/>
    </location>
</feature>
<keyword evidence="3" id="KW-1003">Cell membrane</keyword>
<dbReference type="Pfam" id="PF00528">
    <property type="entry name" value="BPD_transp_1"/>
    <property type="match status" value="1"/>
</dbReference>
<feature type="domain" description="ABC transmembrane type-1" evidence="8">
    <location>
        <begin position="94"/>
        <end position="303"/>
    </location>
</feature>
<dbReference type="EMBL" id="WJJP01000443">
    <property type="protein sequence ID" value="MBD3325639.1"/>
    <property type="molecule type" value="Genomic_DNA"/>
</dbReference>
<protein>
    <submittedName>
        <fullName evidence="9">ABC transporter permease subunit</fullName>
    </submittedName>
</protein>